<organism evidence="1 2">
    <name type="scientific">Streptomyces kaniharaensis</name>
    <dbReference type="NCBI Taxonomy" id="212423"/>
    <lineage>
        <taxon>Bacteria</taxon>
        <taxon>Bacillati</taxon>
        <taxon>Actinomycetota</taxon>
        <taxon>Actinomycetes</taxon>
        <taxon>Kitasatosporales</taxon>
        <taxon>Streptomycetaceae</taxon>
        <taxon>Streptomyces</taxon>
    </lineage>
</organism>
<proteinExistence type="predicted"/>
<keyword evidence="2" id="KW-1185">Reference proteome</keyword>
<gene>
    <name evidence="1" type="ORF">F7Q99_20040</name>
</gene>
<comment type="caution">
    <text evidence="1">The sequence shown here is derived from an EMBL/GenBank/DDBJ whole genome shotgun (WGS) entry which is preliminary data.</text>
</comment>
<accession>A0A6N7KS81</accession>
<evidence type="ECO:0000313" key="1">
    <source>
        <dbReference type="EMBL" id="MQS14492.1"/>
    </source>
</evidence>
<dbReference type="RefSeq" id="WP_153463282.1">
    <property type="nucleotide sequence ID" value="NZ_WBOF01000001.1"/>
</dbReference>
<protein>
    <submittedName>
        <fullName evidence="1">Uncharacterized protein</fullName>
    </submittedName>
</protein>
<sequence>MTVPSIRWQCPELHDGLPAATFGIHSSQAEFIADAVDRRACEHITPAERAELKAGRIPERLQPVEVEYCPTGEDKYGAGCIHPAGHDGPCDVQPGDPDY</sequence>
<dbReference type="AlphaFoldDB" id="A0A6N7KS81"/>
<dbReference type="OrthoDB" id="4301096at2"/>
<reference evidence="1 2" key="1">
    <citation type="submission" date="2019-09" db="EMBL/GenBank/DDBJ databases">
        <title>Genome Sequences of Streptomyces kaniharaensis ATCC 21070.</title>
        <authorList>
            <person name="Zhu W."/>
            <person name="De Crecy-Lagard V."/>
            <person name="Richards N.G."/>
        </authorList>
    </citation>
    <scope>NUCLEOTIDE SEQUENCE [LARGE SCALE GENOMIC DNA]</scope>
    <source>
        <strain evidence="1 2">SF-557</strain>
    </source>
</reference>
<dbReference type="Proteomes" id="UP000450000">
    <property type="component" value="Unassembled WGS sequence"/>
</dbReference>
<name>A0A6N7KS81_9ACTN</name>
<dbReference type="EMBL" id="WBOF01000001">
    <property type="protein sequence ID" value="MQS14492.1"/>
    <property type="molecule type" value="Genomic_DNA"/>
</dbReference>
<evidence type="ECO:0000313" key="2">
    <source>
        <dbReference type="Proteomes" id="UP000450000"/>
    </source>
</evidence>